<name>A0A0H4WZC6_9BACT</name>
<accession>A0A0H4WZC6</accession>
<sequence length="40" mass="4327">MFALPSPVLVVAAILLFPVVLAGSMLLDAFETELEERPAR</sequence>
<dbReference type="Proteomes" id="UP000009026">
    <property type="component" value="Chromosome"/>
</dbReference>
<dbReference type="PATRIC" id="fig|1297742.4.peg.5805"/>
<evidence type="ECO:0000313" key="2">
    <source>
        <dbReference type="Proteomes" id="UP000009026"/>
    </source>
</evidence>
<proteinExistence type="predicted"/>
<gene>
    <name evidence="1" type="ORF">A176_005708</name>
</gene>
<dbReference type="AlphaFoldDB" id="A0A0H4WZC6"/>
<dbReference type="STRING" id="1297742.A176_005708"/>
<organism evidence="1 2">
    <name type="scientific">Pseudomyxococcus hansupus</name>
    <dbReference type="NCBI Taxonomy" id="1297742"/>
    <lineage>
        <taxon>Bacteria</taxon>
        <taxon>Pseudomonadati</taxon>
        <taxon>Myxococcota</taxon>
        <taxon>Myxococcia</taxon>
        <taxon>Myxococcales</taxon>
        <taxon>Cystobacterineae</taxon>
        <taxon>Myxococcaceae</taxon>
        <taxon>Pseudomyxococcus</taxon>
    </lineage>
</organism>
<keyword evidence="2" id="KW-1185">Reference proteome</keyword>
<dbReference type="KEGG" id="mym:A176_005708"/>
<protein>
    <submittedName>
        <fullName evidence="1">Uncharacterized protein</fullName>
    </submittedName>
</protein>
<dbReference type="RefSeq" id="WP_002635343.1">
    <property type="nucleotide sequence ID" value="NZ_CP012109.1"/>
</dbReference>
<evidence type="ECO:0000313" key="1">
    <source>
        <dbReference type="EMBL" id="AKQ68796.1"/>
    </source>
</evidence>
<reference evidence="1 2" key="1">
    <citation type="journal article" date="2016" name="PLoS ONE">
        <title>Complete Genome Sequence and Comparative Genomics of a Novel Myxobacterium Myxococcus hansupus.</title>
        <authorList>
            <person name="Sharma G."/>
            <person name="Narwani T."/>
            <person name="Subramanian S."/>
        </authorList>
    </citation>
    <scope>NUCLEOTIDE SEQUENCE [LARGE SCALE GENOMIC DNA]</scope>
    <source>
        <strain evidence="2">mixupus</strain>
    </source>
</reference>
<dbReference type="EMBL" id="CP012109">
    <property type="protein sequence ID" value="AKQ68796.1"/>
    <property type="molecule type" value="Genomic_DNA"/>
</dbReference>